<proteinExistence type="predicted"/>
<feature type="non-terminal residue" evidence="1">
    <location>
        <position position="545"/>
    </location>
</feature>
<reference evidence="1" key="1">
    <citation type="submission" date="2018-05" db="EMBL/GenBank/DDBJ databases">
        <authorList>
            <person name="Lanie J.A."/>
            <person name="Ng W.-L."/>
            <person name="Kazmierczak K.M."/>
            <person name="Andrzejewski T.M."/>
            <person name="Davidsen T.M."/>
            <person name="Wayne K.J."/>
            <person name="Tettelin H."/>
            <person name="Glass J.I."/>
            <person name="Rusch D."/>
            <person name="Podicherti R."/>
            <person name="Tsui H.-C.T."/>
            <person name="Winkler M.E."/>
        </authorList>
    </citation>
    <scope>NUCLEOTIDE SEQUENCE</scope>
</reference>
<name>A0A382E5U1_9ZZZZ</name>
<protein>
    <recommendedName>
        <fullName evidence="2">Neutral/alkaline non-lysosomal ceramidase N-terminal domain-containing protein</fullName>
    </recommendedName>
</protein>
<dbReference type="EMBL" id="UINC01042707">
    <property type="protein sequence ID" value="SVB45702.1"/>
    <property type="molecule type" value="Genomic_DNA"/>
</dbReference>
<accession>A0A382E5U1</accession>
<sequence>MKTVHLLRLSLAFIFAFPANAEFRAGTVALDVTPKQFPVLVNGGMTSRTADSVTDPIYARALVLADGKIEIAIVVVDSCMMPRPVLDKAKALAHERTGIPANRILVSATHTHTAPSTLACLGTKADPRYTPYLTGKIAEAIAAAQKKLQPAQAGWNQADAAEFTALRRWIRRPDRIANDPFGNPTVRANMHAGRNWDDVTGESGPEDPDLTLISIQNAKGKPLAILANFSMHYFSGVKAISSDYFGKFNKNLGAMLKADENFVGLMSHGCSGDIWRRDYTTRNWSKDTPPKEEQMQIDAYAKGLAERALRDYRKIKHRPNLDLAMAETRMTLKYRVPDVGLLQWAEAIVKEMGDRNPKTKTEVYAFEQTVLHERKQTEIVLQALRIGDMAITTTPNETYALTGLKLKARSPLPNTMVIELANGGDGYIPPPEQHFLGGYNTWAARSAGLEVQAEPKITEACLRLLEKVAAKPRRVPQVSRGPSAKAIADLKPVHWWRMDEFQGPLAIDEQGNRDGAYEDGVVFYLEGPISKSFTPGHVNRSAHFA</sequence>
<evidence type="ECO:0000313" key="1">
    <source>
        <dbReference type="EMBL" id="SVB45702.1"/>
    </source>
</evidence>
<evidence type="ECO:0008006" key="2">
    <source>
        <dbReference type="Google" id="ProtNLM"/>
    </source>
</evidence>
<dbReference type="AlphaFoldDB" id="A0A382E5U1"/>
<gene>
    <name evidence="1" type="ORF">METZ01_LOCUS198556</name>
</gene>
<organism evidence="1">
    <name type="scientific">marine metagenome</name>
    <dbReference type="NCBI Taxonomy" id="408172"/>
    <lineage>
        <taxon>unclassified sequences</taxon>
        <taxon>metagenomes</taxon>
        <taxon>ecological metagenomes</taxon>
    </lineage>
</organism>